<keyword evidence="3" id="KW-1185">Reference proteome</keyword>
<comment type="caution">
    <text evidence="2">The sequence shown here is derived from an EMBL/GenBank/DDBJ whole genome shotgun (WGS) entry which is preliminary data.</text>
</comment>
<dbReference type="SUPFAM" id="SSF54909">
    <property type="entry name" value="Dimeric alpha+beta barrel"/>
    <property type="match status" value="1"/>
</dbReference>
<evidence type="ECO:0000259" key="1">
    <source>
        <dbReference type="PROSITE" id="PS51725"/>
    </source>
</evidence>
<proteinExistence type="predicted"/>
<keyword evidence="2" id="KW-0503">Monooxygenase</keyword>
<evidence type="ECO:0000313" key="2">
    <source>
        <dbReference type="EMBL" id="MFC5515207.1"/>
    </source>
</evidence>
<evidence type="ECO:0000313" key="3">
    <source>
        <dbReference type="Proteomes" id="UP001596150"/>
    </source>
</evidence>
<name>A0ABW0PUK2_9HYPH</name>
<protein>
    <submittedName>
        <fullName evidence="2">Quinol monooxygenase</fullName>
        <ecNumber evidence="2">1.-.-.-</ecNumber>
    </submittedName>
</protein>
<dbReference type="Pfam" id="PF03992">
    <property type="entry name" value="ABM"/>
    <property type="match status" value="1"/>
</dbReference>
<feature type="domain" description="ABM" evidence="1">
    <location>
        <begin position="19"/>
        <end position="107"/>
    </location>
</feature>
<dbReference type="PROSITE" id="PS51725">
    <property type="entry name" value="ABM"/>
    <property type="match status" value="1"/>
</dbReference>
<keyword evidence="2" id="KW-0560">Oxidoreductase</keyword>
<accession>A0ABW0PUK2</accession>
<dbReference type="InterPro" id="IPR011008">
    <property type="entry name" value="Dimeric_a/b-barrel"/>
</dbReference>
<organism evidence="2 3">
    <name type="scientific">Kaistia terrae</name>
    <dbReference type="NCBI Taxonomy" id="537017"/>
    <lineage>
        <taxon>Bacteria</taxon>
        <taxon>Pseudomonadati</taxon>
        <taxon>Pseudomonadota</taxon>
        <taxon>Alphaproteobacteria</taxon>
        <taxon>Hyphomicrobiales</taxon>
        <taxon>Kaistiaceae</taxon>
        <taxon>Kaistia</taxon>
    </lineage>
</organism>
<dbReference type="InterPro" id="IPR050744">
    <property type="entry name" value="AI-2_Isomerase_LsrG"/>
</dbReference>
<dbReference type="GO" id="GO:0004497">
    <property type="term" value="F:monooxygenase activity"/>
    <property type="evidence" value="ECO:0007669"/>
    <property type="project" value="UniProtKB-KW"/>
</dbReference>
<sequence>MSNAAFALPEPDADETGPYALVGTARAKPGQADALEAALLAMVAPTRLEDGALEYHVHRDRADSDLFLFFEAWASLDHLKAHLEQPYILDYLSKRTAYLDGDMKVNWLKMASPYPKN</sequence>
<dbReference type="Proteomes" id="UP001596150">
    <property type="component" value="Unassembled WGS sequence"/>
</dbReference>
<dbReference type="EMBL" id="JBHSML010000002">
    <property type="protein sequence ID" value="MFC5515207.1"/>
    <property type="molecule type" value="Genomic_DNA"/>
</dbReference>
<dbReference type="InterPro" id="IPR007138">
    <property type="entry name" value="ABM_dom"/>
</dbReference>
<dbReference type="EC" id="1.-.-.-" evidence="2"/>
<dbReference type="RefSeq" id="WP_266343204.1">
    <property type="nucleotide sequence ID" value="NZ_JAPKNH010000002.1"/>
</dbReference>
<reference evidence="3" key="1">
    <citation type="journal article" date="2019" name="Int. J. Syst. Evol. Microbiol.">
        <title>The Global Catalogue of Microorganisms (GCM) 10K type strain sequencing project: providing services to taxonomists for standard genome sequencing and annotation.</title>
        <authorList>
            <consortium name="The Broad Institute Genomics Platform"/>
            <consortium name="The Broad Institute Genome Sequencing Center for Infectious Disease"/>
            <person name="Wu L."/>
            <person name="Ma J."/>
        </authorList>
    </citation>
    <scope>NUCLEOTIDE SEQUENCE [LARGE SCALE GENOMIC DNA]</scope>
    <source>
        <strain evidence="3">KACC 12633</strain>
    </source>
</reference>
<dbReference type="Gene3D" id="3.30.70.100">
    <property type="match status" value="1"/>
</dbReference>
<dbReference type="PANTHER" id="PTHR33336:SF3">
    <property type="entry name" value="ABM DOMAIN-CONTAINING PROTEIN"/>
    <property type="match status" value="1"/>
</dbReference>
<gene>
    <name evidence="2" type="ORF">ACFPP9_05450</name>
</gene>
<dbReference type="PANTHER" id="PTHR33336">
    <property type="entry name" value="QUINOL MONOOXYGENASE YGIN-RELATED"/>
    <property type="match status" value="1"/>
</dbReference>